<feature type="region of interest" description="Disordered" evidence="1">
    <location>
        <begin position="449"/>
        <end position="473"/>
    </location>
</feature>
<sequence length="796" mass="89484">MLYSRHNAEGNGGRKLLLLFAALLLMTAVLTVSLTAKLNKSNAKKKSIAVLGQRRQEQVQSLLAEERAIRAEKQGLNAELARIHLKLKALVDSGDKNLQPVAMHSQSEGGKEDSQRPANFVLTMGTHGSQLVDSRPISSSDVDITGTAPYWAVDVPGKQQREAELEGKDSLLNRISPELRKNFRQRMIDLLAERAKSHKSDSAALNQLAASMKRISSHSASPARILEGSKHHMWSGYGKVPPWDQKSFSKQQVLETTADNSADASSDPLNANDFYNREMKEDVERKEHSFHAFEKPAVKSSDNFAAVSLPSTLGRGSVIYHYSTNVPEATAMNDACFPVNDGTLMGPDLLNNRLLLRVHLRESSHSETFAVNADHFRGEDMQRLVNILCEQMKIPREEASTYALQISDGTNKVVESFELIEDMMELDLVKCYRQDGLFASHVQKPEHNGLSVDRVDEESEADLSDPTSTSNDVASRRQILLDTGLKERQGGMRWCPCHNAQQMLMAETDELRLQLDIVQASVQARVETETRRILAELLEEDEVVSLLHLQHGIVEREGAKPGPHRNMSERDGGKDMEIWLYQLVMPVIKMEMDNIKERLWTLANRDFEMTSSVERGSEIRKSHVTTPKTPRQTVLPKSFPHSSCWDRRLSNERFFPCLVGLRPYLLPFAELEDQDPEGGASQIAEATVRFPRGCNPRQPERVQEQKLVGIGASAKECRRRSQQNATDQENCNLTSLCSLKFTLVKVSANWRVIDSEEAARKQNLEDVVAILHIDPDYAQHMPGLHTHFLPQLFDRN</sequence>
<evidence type="ECO:0000313" key="2">
    <source>
        <dbReference type="EMBL" id="EKX45477.1"/>
    </source>
</evidence>
<reference evidence="2 4" key="1">
    <citation type="journal article" date="2012" name="Nature">
        <title>Algal genomes reveal evolutionary mosaicism and the fate of nucleomorphs.</title>
        <authorList>
            <consortium name="DOE Joint Genome Institute"/>
            <person name="Curtis B.A."/>
            <person name="Tanifuji G."/>
            <person name="Burki F."/>
            <person name="Gruber A."/>
            <person name="Irimia M."/>
            <person name="Maruyama S."/>
            <person name="Arias M.C."/>
            <person name="Ball S.G."/>
            <person name="Gile G.H."/>
            <person name="Hirakawa Y."/>
            <person name="Hopkins J.F."/>
            <person name="Kuo A."/>
            <person name="Rensing S.A."/>
            <person name="Schmutz J."/>
            <person name="Symeonidi A."/>
            <person name="Elias M."/>
            <person name="Eveleigh R.J."/>
            <person name="Herman E.K."/>
            <person name="Klute M.J."/>
            <person name="Nakayama T."/>
            <person name="Obornik M."/>
            <person name="Reyes-Prieto A."/>
            <person name="Armbrust E.V."/>
            <person name="Aves S.J."/>
            <person name="Beiko R.G."/>
            <person name="Coutinho P."/>
            <person name="Dacks J.B."/>
            <person name="Durnford D.G."/>
            <person name="Fast N.M."/>
            <person name="Green B.R."/>
            <person name="Grisdale C.J."/>
            <person name="Hempel F."/>
            <person name="Henrissat B."/>
            <person name="Hoppner M.P."/>
            <person name="Ishida K."/>
            <person name="Kim E."/>
            <person name="Koreny L."/>
            <person name="Kroth P.G."/>
            <person name="Liu Y."/>
            <person name="Malik S.B."/>
            <person name="Maier U.G."/>
            <person name="McRose D."/>
            <person name="Mock T."/>
            <person name="Neilson J.A."/>
            <person name="Onodera N.T."/>
            <person name="Poole A.M."/>
            <person name="Pritham E.J."/>
            <person name="Richards T.A."/>
            <person name="Rocap G."/>
            <person name="Roy S.W."/>
            <person name="Sarai C."/>
            <person name="Schaack S."/>
            <person name="Shirato S."/>
            <person name="Slamovits C.H."/>
            <person name="Spencer D.F."/>
            <person name="Suzuki S."/>
            <person name="Worden A.Z."/>
            <person name="Zauner S."/>
            <person name="Barry K."/>
            <person name="Bell C."/>
            <person name="Bharti A.K."/>
            <person name="Crow J.A."/>
            <person name="Grimwood J."/>
            <person name="Kramer R."/>
            <person name="Lindquist E."/>
            <person name="Lucas S."/>
            <person name="Salamov A."/>
            <person name="McFadden G.I."/>
            <person name="Lane C.E."/>
            <person name="Keeling P.J."/>
            <person name="Gray M.W."/>
            <person name="Grigoriev I.V."/>
            <person name="Archibald J.M."/>
        </authorList>
    </citation>
    <scope>NUCLEOTIDE SEQUENCE</scope>
    <source>
        <strain evidence="2 4">CCMP2712</strain>
    </source>
</reference>
<dbReference type="PaxDb" id="55529-EKX45477"/>
<feature type="compositionally biased region" description="Polar residues" evidence="1">
    <location>
        <begin position="253"/>
        <end position="269"/>
    </location>
</feature>
<dbReference type="EMBL" id="JH992999">
    <property type="protein sequence ID" value="EKX45477.1"/>
    <property type="molecule type" value="Genomic_DNA"/>
</dbReference>
<organism evidence="2">
    <name type="scientific">Guillardia theta (strain CCMP2712)</name>
    <name type="common">Cryptophyte</name>
    <dbReference type="NCBI Taxonomy" id="905079"/>
    <lineage>
        <taxon>Eukaryota</taxon>
        <taxon>Cryptophyceae</taxon>
        <taxon>Pyrenomonadales</taxon>
        <taxon>Geminigeraceae</taxon>
        <taxon>Guillardia</taxon>
    </lineage>
</organism>
<proteinExistence type="predicted"/>
<reference evidence="3" key="3">
    <citation type="submission" date="2015-06" db="UniProtKB">
        <authorList>
            <consortium name="EnsemblProtists"/>
        </authorList>
    </citation>
    <scope>IDENTIFICATION</scope>
</reference>
<keyword evidence="4" id="KW-1185">Reference proteome</keyword>
<dbReference type="RefSeq" id="XP_005832457.1">
    <property type="nucleotide sequence ID" value="XM_005832400.1"/>
</dbReference>
<evidence type="ECO:0000313" key="4">
    <source>
        <dbReference type="Proteomes" id="UP000011087"/>
    </source>
</evidence>
<dbReference type="EnsemblProtists" id="EKX45477">
    <property type="protein sequence ID" value="EKX45477"/>
    <property type="gene ID" value="GUITHDRAFT_139036"/>
</dbReference>
<protein>
    <submittedName>
        <fullName evidence="2 3">Uncharacterized protein</fullName>
    </submittedName>
</protein>
<evidence type="ECO:0000313" key="3">
    <source>
        <dbReference type="EnsemblProtists" id="EKX45477"/>
    </source>
</evidence>
<dbReference type="AlphaFoldDB" id="L1JAY6"/>
<dbReference type="Proteomes" id="UP000011087">
    <property type="component" value="Unassembled WGS sequence"/>
</dbReference>
<dbReference type="KEGG" id="gtt:GUITHDRAFT_139036"/>
<gene>
    <name evidence="2" type="ORF">GUITHDRAFT_139036</name>
</gene>
<dbReference type="HOGENOM" id="CLU_353184_0_0_1"/>
<reference evidence="4" key="2">
    <citation type="submission" date="2012-11" db="EMBL/GenBank/DDBJ databases">
        <authorList>
            <person name="Kuo A."/>
            <person name="Curtis B.A."/>
            <person name="Tanifuji G."/>
            <person name="Burki F."/>
            <person name="Gruber A."/>
            <person name="Irimia M."/>
            <person name="Maruyama S."/>
            <person name="Arias M.C."/>
            <person name="Ball S.G."/>
            <person name="Gile G.H."/>
            <person name="Hirakawa Y."/>
            <person name="Hopkins J.F."/>
            <person name="Rensing S.A."/>
            <person name="Schmutz J."/>
            <person name="Symeonidi A."/>
            <person name="Elias M."/>
            <person name="Eveleigh R.J."/>
            <person name="Herman E.K."/>
            <person name="Klute M.J."/>
            <person name="Nakayama T."/>
            <person name="Obornik M."/>
            <person name="Reyes-Prieto A."/>
            <person name="Armbrust E.V."/>
            <person name="Aves S.J."/>
            <person name="Beiko R.G."/>
            <person name="Coutinho P."/>
            <person name="Dacks J.B."/>
            <person name="Durnford D.G."/>
            <person name="Fast N.M."/>
            <person name="Green B.R."/>
            <person name="Grisdale C."/>
            <person name="Hempe F."/>
            <person name="Henrissat B."/>
            <person name="Hoppner M.P."/>
            <person name="Ishida K.-I."/>
            <person name="Kim E."/>
            <person name="Koreny L."/>
            <person name="Kroth P.G."/>
            <person name="Liu Y."/>
            <person name="Malik S.-B."/>
            <person name="Maier U.G."/>
            <person name="McRose D."/>
            <person name="Mock T."/>
            <person name="Neilson J.A."/>
            <person name="Onodera N.T."/>
            <person name="Poole A.M."/>
            <person name="Pritham E.J."/>
            <person name="Richards T.A."/>
            <person name="Rocap G."/>
            <person name="Roy S.W."/>
            <person name="Sarai C."/>
            <person name="Schaack S."/>
            <person name="Shirato S."/>
            <person name="Slamovits C.H."/>
            <person name="Spencer D.F."/>
            <person name="Suzuki S."/>
            <person name="Worden A.Z."/>
            <person name="Zauner S."/>
            <person name="Barry K."/>
            <person name="Bell C."/>
            <person name="Bharti A.K."/>
            <person name="Crow J.A."/>
            <person name="Grimwood J."/>
            <person name="Kramer R."/>
            <person name="Lindquist E."/>
            <person name="Lucas S."/>
            <person name="Salamov A."/>
            <person name="McFadden G.I."/>
            <person name="Lane C.E."/>
            <person name="Keeling P.J."/>
            <person name="Gray M.W."/>
            <person name="Grigoriev I.V."/>
            <person name="Archibald J.M."/>
        </authorList>
    </citation>
    <scope>NUCLEOTIDE SEQUENCE</scope>
    <source>
        <strain evidence="4">CCMP2712</strain>
    </source>
</reference>
<feature type="region of interest" description="Disordered" evidence="1">
    <location>
        <begin position="253"/>
        <end position="272"/>
    </location>
</feature>
<evidence type="ECO:0000256" key="1">
    <source>
        <dbReference type="SAM" id="MobiDB-lite"/>
    </source>
</evidence>
<name>L1JAY6_GUITC</name>
<accession>L1JAY6</accession>
<dbReference type="GeneID" id="17302035"/>